<gene>
    <name evidence="2" type="ORF">AXX12_01260</name>
</gene>
<dbReference type="Proteomes" id="UP000076268">
    <property type="component" value="Unassembled WGS sequence"/>
</dbReference>
<dbReference type="GO" id="GO:0030655">
    <property type="term" value="P:beta-lactam antibiotic catabolic process"/>
    <property type="evidence" value="ECO:0007669"/>
    <property type="project" value="InterPro"/>
</dbReference>
<dbReference type="InterPro" id="IPR045155">
    <property type="entry name" value="Beta-lactam_cat"/>
</dbReference>
<protein>
    <recommendedName>
        <fullName evidence="1">Beta-lactamase class A catalytic domain-containing protein</fullName>
    </recommendedName>
</protein>
<dbReference type="InterPro" id="IPR012338">
    <property type="entry name" value="Beta-lactam/transpept-like"/>
</dbReference>
<evidence type="ECO:0000259" key="1">
    <source>
        <dbReference type="Pfam" id="PF13354"/>
    </source>
</evidence>
<dbReference type="PANTHER" id="PTHR35333">
    <property type="entry name" value="BETA-LACTAMASE"/>
    <property type="match status" value="1"/>
</dbReference>
<dbReference type="EMBL" id="LSGP01000001">
    <property type="protein sequence ID" value="KYZ78202.1"/>
    <property type="molecule type" value="Genomic_DNA"/>
</dbReference>
<dbReference type="STRING" id="1794912.AXX12_01260"/>
<accession>A0A154BW80</accession>
<dbReference type="Gene3D" id="3.40.710.10">
    <property type="entry name" value="DD-peptidase/beta-lactamase superfamily"/>
    <property type="match status" value="1"/>
</dbReference>
<dbReference type="OrthoDB" id="9775096at2"/>
<evidence type="ECO:0000313" key="2">
    <source>
        <dbReference type="EMBL" id="KYZ78202.1"/>
    </source>
</evidence>
<dbReference type="Pfam" id="PF13354">
    <property type="entry name" value="Beta-lactamase2"/>
    <property type="match status" value="1"/>
</dbReference>
<dbReference type="PANTHER" id="PTHR35333:SF3">
    <property type="entry name" value="BETA-LACTAMASE-TYPE TRANSPEPTIDASE FOLD CONTAINING PROTEIN"/>
    <property type="match status" value="1"/>
</dbReference>
<dbReference type="GO" id="GO:0008800">
    <property type="term" value="F:beta-lactamase activity"/>
    <property type="evidence" value="ECO:0007669"/>
    <property type="project" value="InterPro"/>
</dbReference>
<dbReference type="RefSeq" id="WP_066236995.1">
    <property type="nucleotide sequence ID" value="NZ_LSGP01000001.1"/>
</dbReference>
<reference evidence="2 3" key="1">
    <citation type="submission" date="2016-02" db="EMBL/GenBank/DDBJ databases">
        <title>Anaerosporomusa subterraneum gen. nov., sp. nov., a spore-forming obligate anaerobe isolated from saprolite.</title>
        <authorList>
            <person name="Choi J.K."/>
            <person name="Shah M."/>
            <person name="Yee N."/>
        </authorList>
    </citation>
    <scope>NUCLEOTIDE SEQUENCE [LARGE SCALE GENOMIC DNA]</scope>
    <source>
        <strain evidence="2 3">RU4</strain>
    </source>
</reference>
<dbReference type="SUPFAM" id="SSF56601">
    <property type="entry name" value="beta-lactamase/transpeptidase-like"/>
    <property type="match status" value="1"/>
</dbReference>
<feature type="domain" description="Beta-lactamase class A catalytic" evidence="1">
    <location>
        <begin position="43"/>
        <end position="235"/>
    </location>
</feature>
<dbReference type="GO" id="GO:0046677">
    <property type="term" value="P:response to antibiotic"/>
    <property type="evidence" value="ECO:0007669"/>
    <property type="project" value="InterPro"/>
</dbReference>
<evidence type="ECO:0000313" key="3">
    <source>
        <dbReference type="Proteomes" id="UP000076268"/>
    </source>
</evidence>
<dbReference type="InterPro" id="IPR000871">
    <property type="entry name" value="Beta-lactam_class-A"/>
</dbReference>
<sequence length="260" mass="28268">MQQKLISLRQQIEQHLAGTPGTYSIELVLPDLGMGLRYNPIVLPSASLIKVFIMAEAFRRASIGCLDLSDSAEVTPAVRVGGAGPLEHAAYGTSIKLLELIELMITESDNTATNILIRILGMDSVNKLAYTIGCHNTLLGRHMMDFTARAAGRDNLTSPTDMNILLGRLYTNGCINPASSQAMLAILLRQTDKCKLPLLLPPGTVIAHKTGELDGIEHDSGIIYGQTPYILTIMTENLPVEEQGRQTIAELSRIVYDALQ</sequence>
<keyword evidence="3" id="KW-1185">Reference proteome</keyword>
<name>A0A154BW80_ANASB</name>
<dbReference type="AlphaFoldDB" id="A0A154BW80"/>
<proteinExistence type="predicted"/>
<comment type="caution">
    <text evidence="2">The sequence shown here is derived from an EMBL/GenBank/DDBJ whole genome shotgun (WGS) entry which is preliminary data.</text>
</comment>
<organism evidence="2 3">
    <name type="scientific">Anaerosporomusa subterranea</name>
    <dbReference type="NCBI Taxonomy" id="1794912"/>
    <lineage>
        <taxon>Bacteria</taxon>
        <taxon>Bacillati</taxon>
        <taxon>Bacillota</taxon>
        <taxon>Negativicutes</taxon>
        <taxon>Acetonemataceae</taxon>
        <taxon>Anaerosporomusa</taxon>
    </lineage>
</organism>